<dbReference type="Pfam" id="PF01555">
    <property type="entry name" value="N6_N4_Mtase"/>
    <property type="match status" value="1"/>
</dbReference>
<dbReference type="InterPro" id="IPR018527">
    <property type="entry name" value="Rubredoxin_Fe_BS"/>
</dbReference>
<accession>A0A0P6WM69</accession>
<keyword evidence="2 6" id="KW-0489">Methyltransferase</keyword>
<comment type="similarity">
    <text evidence="1">Belongs to the N(4)/N(6)-methyltransferase family.</text>
</comment>
<proteinExistence type="inferred from homology"/>
<dbReference type="AlphaFoldDB" id="A0A0P6WM69"/>
<dbReference type="SUPFAM" id="SSF53335">
    <property type="entry name" value="S-adenosyl-L-methionine-dependent methyltransferases"/>
    <property type="match status" value="2"/>
</dbReference>
<dbReference type="GO" id="GO:0046872">
    <property type="term" value="F:metal ion binding"/>
    <property type="evidence" value="ECO:0007669"/>
    <property type="project" value="UniProtKB-KW"/>
</dbReference>
<dbReference type="GO" id="GO:0008170">
    <property type="term" value="F:N-methyltransferase activity"/>
    <property type="evidence" value="ECO:0007669"/>
    <property type="project" value="InterPro"/>
</dbReference>
<comment type="caution">
    <text evidence="6">The sequence shown here is derived from an EMBL/GenBank/DDBJ whole genome shotgun (WGS) entry which is preliminary data.</text>
</comment>
<reference evidence="6 7" key="1">
    <citation type="submission" date="2015-07" db="EMBL/GenBank/DDBJ databases">
        <title>Draft genome of Bellilinea caldifistulae DSM 17877.</title>
        <authorList>
            <person name="Hemp J."/>
            <person name="Ward L.M."/>
            <person name="Pace L.A."/>
            <person name="Fischer W.W."/>
        </authorList>
    </citation>
    <scope>NUCLEOTIDE SEQUENCE [LARGE SCALE GENOMIC DNA]</scope>
    <source>
        <strain evidence="6 7">GOMI-1</strain>
    </source>
</reference>
<protein>
    <submittedName>
        <fullName evidence="6">DNA methylase</fullName>
    </submittedName>
</protein>
<keyword evidence="4" id="KW-0479">Metal-binding</keyword>
<evidence type="ECO:0000313" key="6">
    <source>
        <dbReference type="EMBL" id="KPL70948.1"/>
    </source>
</evidence>
<evidence type="ECO:0000256" key="2">
    <source>
        <dbReference type="ARBA" id="ARBA00022603"/>
    </source>
</evidence>
<dbReference type="PATRIC" id="fig|360411.5.peg.1853"/>
<keyword evidence="3" id="KW-0808">Transferase</keyword>
<evidence type="ECO:0000259" key="5">
    <source>
        <dbReference type="Pfam" id="PF01555"/>
    </source>
</evidence>
<dbReference type="GO" id="GO:0003677">
    <property type="term" value="F:DNA binding"/>
    <property type="evidence" value="ECO:0007669"/>
    <property type="project" value="InterPro"/>
</dbReference>
<feature type="domain" description="DNA methylase N-4/N-6" evidence="5">
    <location>
        <begin position="87"/>
        <end position="148"/>
    </location>
</feature>
<dbReference type="Gene3D" id="3.40.50.150">
    <property type="entry name" value="Vaccinia Virus protein VP39"/>
    <property type="match status" value="2"/>
</dbReference>
<evidence type="ECO:0000313" key="7">
    <source>
        <dbReference type="Proteomes" id="UP000050514"/>
    </source>
</evidence>
<dbReference type="Proteomes" id="UP000050514">
    <property type="component" value="Unassembled WGS sequence"/>
</dbReference>
<organism evidence="6 7">
    <name type="scientific">Bellilinea caldifistulae</name>
    <dbReference type="NCBI Taxonomy" id="360411"/>
    <lineage>
        <taxon>Bacteria</taxon>
        <taxon>Bacillati</taxon>
        <taxon>Chloroflexota</taxon>
        <taxon>Anaerolineae</taxon>
        <taxon>Anaerolineales</taxon>
        <taxon>Anaerolineaceae</taxon>
        <taxon>Bellilinea</taxon>
    </lineage>
</organism>
<name>A0A0P6WM69_9CHLR</name>
<dbReference type="STRING" id="360411.AC812_16535"/>
<dbReference type="PROSITE" id="PS00202">
    <property type="entry name" value="RUBREDOXIN"/>
    <property type="match status" value="1"/>
</dbReference>
<evidence type="ECO:0000256" key="3">
    <source>
        <dbReference type="ARBA" id="ARBA00022679"/>
    </source>
</evidence>
<gene>
    <name evidence="6" type="ORF">AC812_16535</name>
</gene>
<dbReference type="InterPro" id="IPR002941">
    <property type="entry name" value="DNA_methylase_N4/N6"/>
</dbReference>
<dbReference type="InterPro" id="IPR002052">
    <property type="entry name" value="DNA_methylase_N6_adenine_CS"/>
</dbReference>
<evidence type="ECO:0000256" key="4">
    <source>
        <dbReference type="ARBA" id="ARBA00022723"/>
    </source>
</evidence>
<dbReference type="GO" id="GO:0032259">
    <property type="term" value="P:methylation"/>
    <property type="evidence" value="ECO:0007669"/>
    <property type="project" value="UniProtKB-KW"/>
</dbReference>
<sequence length="893" mass="102905">MVSEEERQQWREKLCQHLKDAQFRQIPGFPIASDEAILNLSDPPYYTACPNPFMEEILAQWQEERRQTREKMGLPNDAENHYHREPFAADVSEGKNDPIYNAHSYHTKVPHKAIMRYILHYTEPGDIVLDGFCGTGMTGVAAQLCGDQRTVESLGYRVDEQDIIWEGDKPISRLGTRKAVLIDLSPAATFIAYNYNTPADARAFEREAQRILREVEKECDWMYETWHTPPSPAGRGAGGEGVKGKINYTVWSDVFLCPQCGAEMVFWDVAVDHENGQIRDDWHCPGCGALLSKSPRKESRTLRVERAFETKYDRAIGQTVRQAKQVPVLINYSVGKKRYEKRPDAADLALLEKIENSDIPYPFPTYPLPKGDKTSDPFNVGVTHVHHFYTRRNLWALAEIFKKMGKSPHKNYLLWLLTGITEGSSKLNRERTSGIPSKLSRTLYIASTIREIDPIPFISRKFYKLLNLLIRTKKNSFGLLSTQSSNRLNLPNNSLDYIFIDPPFGANLMYSELNFLWEAWLGVFTNNAPEAVVNKTQRKGLPEYQALMEACFREFYRVLKPGRWMTVEFHNSQNAVWNAIQEALLRAGFVIADVRTIDKIQGTFNQVNAFGAVKQDLIISAYKPTAIFEQQFALEAGTVEGAWEFVRQHLEFLPMPMLKNDVLLEFVQERAPYVLFDRMVAYHIQHGFAVPLSAPQFYAGLKERFAEREGMIFTYPQASQFDRLRLQAERVEQMPLLITDEKSAIQWLRVQLAEGPKTYSDLLIRFNQESRKLPYEAMPELKTMLEENFLEDAEGLWRLPDPSKESDLQALREKSLLREFAAYLQSKGKLKAFRLEAIRAGFSRAWKERNYAAIVQVANRLPERVFEDDSQLLMYADNARLRWEDQPRQQSLL</sequence>
<dbReference type="PROSITE" id="PS00092">
    <property type="entry name" value="N6_MTASE"/>
    <property type="match status" value="1"/>
</dbReference>
<keyword evidence="7" id="KW-1185">Reference proteome</keyword>
<dbReference type="EMBL" id="LGHJ01000028">
    <property type="protein sequence ID" value="KPL70948.1"/>
    <property type="molecule type" value="Genomic_DNA"/>
</dbReference>
<evidence type="ECO:0000256" key="1">
    <source>
        <dbReference type="ARBA" id="ARBA00006594"/>
    </source>
</evidence>
<dbReference type="InterPro" id="IPR029063">
    <property type="entry name" value="SAM-dependent_MTases_sf"/>
</dbReference>